<feature type="chain" id="PRO_5037227787" evidence="3">
    <location>
        <begin position="24"/>
        <end position="171"/>
    </location>
</feature>
<protein>
    <submittedName>
        <fullName evidence="5">DUF4124 domain-containing protein</fullName>
    </submittedName>
</protein>
<dbReference type="InterPro" id="IPR025392">
    <property type="entry name" value="DUF4124"/>
</dbReference>
<feature type="coiled-coil region" evidence="1">
    <location>
        <begin position="86"/>
        <end position="120"/>
    </location>
</feature>
<dbReference type="AlphaFoldDB" id="A0A931J5Q5"/>
<feature type="region of interest" description="Disordered" evidence="2">
    <location>
        <begin position="30"/>
        <end position="58"/>
    </location>
</feature>
<keyword evidence="3" id="KW-0732">Signal</keyword>
<evidence type="ECO:0000256" key="2">
    <source>
        <dbReference type="SAM" id="MobiDB-lite"/>
    </source>
</evidence>
<evidence type="ECO:0000256" key="1">
    <source>
        <dbReference type="SAM" id="Coils"/>
    </source>
</evidence>
<comment type="caution">
    <text evidence="5">The sequence shown here is derived from an EMBL/GenBank/DDBJ whole genome shotgun (WGS) entry which is preliminary data.</text>
</comment>
<keyword evidence="6" id="KW-1185">Reference proteome</keyword>
<proteinExistence type="predicted"/>
<accession>A0A931J5Q5</accession>
<evidence type="ECO:0000259" key="4">
    <source>
        <dbReference type="Pfam" id="PF13511"/>
    </source>
</evidence>
<dbReference type="Pfam" id="PF13511">
    <property type="entry name" value="DUF4124"/>
    <property type="match status" value="1"/>
</dbReference>
<gene>
    <name evidence="5" type="ORF">I7X39_17840</name>
</gene>
<dbReference type="Proteomes" id="UP000613266">
    <property type="component" value="Unassembled WGS sequence"/>
</dbReference>
<dbReference type="RefSeq" id="WP_198112520.1">
    <property type="nucleotide sequence ID" value="NZ_JAEDAK010000014.1"/>
</dbReference>
<evidence type="ECO:0000256" key="3">
    <source>
        <dbReference type="SAM" id="SignalP"/>
    </source>
</evidence>
<feature type="domain" description="DUF4124" evidence="4">
    <location>
        <begin position="13"/>
        <end position="61"/>
    </location>
</feature>
<organism evidence="5 6">
    <name type="scientific">Inhella proteolytica</name>
    <dbReference type="NCBI Taxonomy" id="2795029"/>
    <lineage>
        <taxon>Bacteria</taxon>
        <taxon>Pseudomonadati</taxon>
        <taxon>Pseudomonadota</taxon>
        <taxon>Betaproteobacteria</taxon>
        <taxon>Burkholderiales</taxon>
        <taxon>Sphaerotilaceae</taxon>
        <taxon>Inhella</taxon>
    </lineage>
</organism>
<evidence type="ECO:0000313" key="5">
    <source>
        <dbReference type="EMBL" id="MBH9578756.1"/>
    </source>
</evidence>
<reference evidence="5" key="1">
    <citation type="submission" date="2020-12" db="EMBL/GenBank/DDBJ databases">
        <title>The genome sequence of Inhella sp. 1Y17.</title>
        <authorList>
            <person name="Liu Y."/>
        </authorList>
    </citation>
    <scope>NUCLEOTIDE SEQUENCE</scope>
    <source>
        <strain evidence="5">1Y17</strain>
    </source>
</reference>
<evidence type="ECO:0000313" key="6">
    <source>
        <dbReference type="Proteomes" id="UP000613266"/>
    </source>
</evidence>
<keyword evidence="1" id="KW-0175">Coiled coil</keyword>
<feature type="signal peptide" evidence="3">
    <location>
        <begin position="1"/>
        <end position="23"/>
    </location>
</feature>
<name>A0A931J5Q5_9BURK</name>
<dbReference type="EMBL" id="JAEDAK010000014">
    <property type="protein sequence ID" value="MBH9578756.1"/>
    <property type="molecule type" value="Genomic_DNA"/>
</dbReference>
<sequence length="171" mass="18218">MTAFRSASLLALCVLMTLGSAQAQGQWKWRDASGKVQYSDRPPPQGTPEKDILARPANAKQPVQIVPFGVKASDPAASAPADAASAAAAKREAEAKSKAAKESEAKLKAEEKRNADIRAQNCSNAKQQLTTLESGIRIARVTESGERLIMDDAMRAAEIQKLKAVIASECK</sequence>